<keyword evidence="16" id="KW-0234">DNA repair</keyword>
<evidence type="ECO:0000259" key="21">
    <source>
        <dbReference type="SMART" id="SM00491"/>
    </source>
</evidence>
<evidence type="ECO:0000256" key="10">
    <source>
        <dbReference type="ARBA" id="ARBA00022840"/>
    </source>
</evidence>
<dbReference type="GO" id="GO:0005634">
    <property type="term" value="C:nucleus"/>
    <property type="evidence" value="ECO:0007669"/>
    <property type="project" value="UniProtKB-SubCell"/>
</dbReference>
<dbReference type="GO" id="GO:0046872">
    <property type="term" value="F:metal ion binding"/>
    <property type="evidence" value="ECO:0007669"/>
    <property type="project" value="UniProtKB-KW"/>
</dbReference>
<keyword evidence="11" id="KW-0408">Iron</keyword>
<dbReference type="GO" id="GO:0005524">
    <property type="term" value="F:ATP binding"/>
    <property type="evidence" value="ECO:0007669"/>
    <property type="project" value="UniProtKB-KW"/>
</dbReference>
<evidence type="ECO:0000256" key="9">
    <source>
        <dbReference type="ARBA" id="ARBA00022806"/>
    </source>
</evidence>
<dbReference type="Pfam" id="PF06777">
    <property type="entry name" value="HBB"/>
    <property type="match status" value="1"/>
</dbReference>
<keyword evidence="8" id="KW-0378">Hydrolase</keyword>
<dbReference type="InterPro" id="IPR045028">
    <property type="entry name" value="DinG/Rad3-like"/>
</dbReference>
<keyword evidence="6" id="KW-0547">Nucleotide-binding</keyword>
<dbReference type="FunFam" id="3.40.50.300:FF:000135">
    <property type="entry name" value="DNA repair helicase RAD3, putative"/>
    <property type="match status" value="1"/>
</dbReference>
<keyword evidence="9" id="KW-0347">Helicase</keyword>
<dbReference type="InterPro" id="IPR010643">
    <property type="entry name" value="HBB"/>
</dbReference>
<dbReference type="InterPro" id="IPR001945">
    <property type="entry name" value="RAD3/XPD"/>
</dbReference>
<dbReference type="GO" id="GO:0006366">
    <property type="term" value="P:transcription by RNA polymerase II"/>
    <property type="evidence" value="ECO:0007669"/>
    <property type="project" value="TreeGrafter"/>
</dbReference>
<evidence type="ECO:0000256" key="11">
    <source>
        <dbReference type="ARBA" id="ARBA00023004"/>
    </source>
</evidence>
<comment type="cofactor">
    <cofactor evidence="1">
        <name>[4Fe-4S] cluster</name>
        <dbReference type="ChEBI" id="CHEBI:49883"/>
    </cofactor>
</comment>
<keyword evidence="10" id="KW-0067">ATP-binding</keyword>
<evidence type="ECO:0000256" key="4">
    <source>
        <dbReference type="ARBA" id="ARBA00022485"/>
    </source>
</evidence>
<evidence type="ECO:0000256" key="2">
    <source>
        <dbReference type="ARBA" id="ARBA00004123"/>
    </source>
</evidence>
<keyword evidence="15" id="KW-0804">Transcription</keyword>
<evidence type="ECO:0000256" key="14">
    <source>
        <dbReference type="ARBA" id="ARBA00023125"/>
    </source>
</evidence>
<evidence type="ECO:0000256" key="12">
    <source>
        <dbReference type="ARBA" id="ARBA00023014"/>
    </source>
</evidence>
<dbReference type="Gene3D" id="3.40.50.300">
    <property type="entry name" value="P-loop containing nucleotide triphosphate hydrolases"/>
    <property type="match status" value="1"/>
</dbReference>
<proteinExistence type="inferred from homology"/>
<evidence type="ECO:0000256" key="1">
    <source>
        <dbReference type="ARBA" id="ARBA00001966"/>
    </source>
</evidence>
<evidence type="ECO:0000256" key="16">
    <source>
        <dbReference type="ARBA" id="ARBA00023204"/>
    </source>
</evidence>
<dbReference type="CDD" id="cd18788">
    <property type="entry name" value="SF2_C_XPD"/>
    <property type="match status" value="1"/>
</dbReference>
<dbReference type="InterPro" id="IPR013020">
    <property type="entry name" value="Rad3/Chl1-like"/>
</dbReference>
<protein>
    <recommendedName>
        <fullName evidence="19">DNA 5'-3' helicase</fullName>
        <ecNumber evidence="19">5.6.2.3</ecNumber>
    </recommendedName>
</protein>
<accession>A0A061S9A5</accession>
<keyword evidence="14" id="KW-0238">DNA-binding</keyword>
<evidence type="ECO:0000313" key="22">
    <source>
        <dbReference type="EMBL" id="JAC79356.1"/>
    </source>
</evidence>
<dbReference type="FunFam" id="3.40.50.300:FF:000128">
    <property type="entry name" value="Putative DNA repair helicase RAD3"/>
    <property type="match status" value="1"/>
</dbReference>
<dbReference type="GO" id="GO:0003684">
    <property type="term" value="F:damaged DNA binding"/>
    <property type="evidence" value="ECO:0007669"/>
    <property type="project" value="TreeGrafter"/>
</dbReference>
<dbReference type="InterPro" id="IPR006555">
    <property type="entry name" value="ATP-dep_Helicase_C"/>
</dbReference>
<dbReference type="GO" id="GO:0006289">
    <property type="term" value="P:nucleotide-excision repair"/>
    <property type="evidence" value="ECO:0007669"/>
    <property type="project" value="InterPro"/>
</dbReference>
<evidence type="ECO:0000256" key="3">
    <source>
        <dbReference type="ARBA" id="ARBA00009146"/>
    </source>
</evidence>
<dbReference type="EC" id="5.6.2.3" evidence="19"/>
<evidence type="ECO:0000256" key="19">
    <source>
        <dbReference type="ARBA" id="ARBA00044969"/>
    </source>
</evidence>
<evidence type="ECO:0000256" key="20">
    <source>
        <dbReference type="ARBA" id="ARBA00048954"/>
    </source>
</evidence>
<organism evidence="22">
    <name type="scientific">Tetraselmis sp. GSL018</name>
    <dbReference type="NCBI Taxonomy" id="582737"/>
    <lineage>
        <taxon>Eukaryota</taxon>
        <taxon>Viridiplantae</taxon>
        <taxon>Chlorophyta</taxon>
        <taxon>core chlorophytes</taxon>
        <taxon>Chlorodendrophyceae</taxon>
        <taxon>Chlorodendrales</taxon>
        <taxon>Chlorodendraceae</taxon>
        <taxon>Tetraselmis</taxon>
    </lineage>
</organism>
<feature type="domain" description="ATP-dependent helicase C-terminal" evidence="21">
    <location>
        <begin position="220"/>
        <end position="364"/>
    </location>
</feature>
<dbReference type="FunFam" id="1.10.275.40:FF:000001">
    <property type="entry name" value="DNA repair helicase (Rad3)"/>
    <property type="match status" value="1"/>
</dbReference>
<gene>
    <name evidence="22" type="primary">XPD</name>
    <name evidence="22" type="ORF">TSPGSL018_12935</name>
</gene>
<evidence type="ECO:0000256" key="17">
    <source>
        <dbReference type="ARBA" id="ARBA00023235"/>
    </source>
</evidence>
<evidence type="ECO:0000256" key="5">
    <source>
        <dbReference type="ARBA" id="ARBA00022723"/>
    </source>
</evidence>
<dbReference type="SMART" id="SM00491">
    <property type="entry name" value="HELICc2"/>
    <property type="match status" value="1"/>
</dbReference>
<keyword evidence="7" id="KW-0227">DNA damage</keyword>
<evidence type="ECO:0000256" key="7">
    <source>
        <dbReference type="ARBA" id="ARBA00022763"/>
    </source>
</evidence>
<keyword evidence="12" id="KW-0411">Iron-sulfur</keyword>
<dbReference type="Pfam" id="PF13307">
    <property type="entry name" value="Helicase_C_2"/>
    <property type="match status" value="1"/>
</dbReference>
<sequence length="430" mass="48986">MRRAEHFLAFMKRFVQFLRMRLSVQQVETETPVSFLDSLQQSVSIDGKTLRFCYDRLQVLMRTLEITNTDDYMPIQLVADFGTLVGTYAKGFAIIIEPYDERMPNVPDPVMQLACLDASLAMKPVFQKYQSVVITSGTLSPIDLYPKLLSFHPVAIQSLNMTLTRDCICPVVLTRGSDQMPVSTKFEMRSDPGVVRNYGKMLVELASVVPDGIVCFFVSYLYMDQIITSWHEMGILQEITQHKLVFIETQDVVETTLALDNFRRACDRGRGAMFFSVARGKVAEGIDFDRHYGRAVVMFGVPYQYTLSRILRARLEYLRETFQIKENDFLAFDAVRQAAQCVGRVIRSKADYGLMIFADKRYQRHDKRDKLPGWINSYLKDAHLNLSTDMLVHVSREFMRNMAQPYDKGEVGKSLLSEAAVNALAAANGG</sequence>
<reference evidence="22" key="1">
    <citation type="submission" date="2014-05" db="EMBL/GenBank/DDBJ databases">
        <title>The transcriptome of the halophilic microalga Tetraselmis sp. GSL018 isolated from the Great Salt Lake, Utah.</title>
        <authorList>
            <person name="Jinkerson R.E."/>
            <person name="D'Adamo S."/>
            <person name="Posewitz M.C."/>
        </authorList>
    </citation>
    <scope>NUCLEOTIDE SEQUENCE</scope>
    <source>
        <strain evidence="22">GSL018</strain>
    </source>
</reference>
<keyword evidence="5" id="KW-0479">Metal-binding</keyword>
<dbReference type="EMBL" id="GBEZ01006011">
    <property type="protein sequence ID" value="JAC79356.1"/>
    <property type="molecule type" value="Transcribed_RNA"/>
</dbReference>
<comment type="similarity">
    <text evidence="3">Belongs to the helicase family. RAD3/XPD subfamily.</text>
</comment>
<dbReference type="GO" id="GO:0016818">
    <property type="term" value="F:hydrolase activity, acting on acid anhydrides, in phosphorus-containing anhydrides"/>
    <property type="evidence" value="ECO:0007669"/>
    <property type="project" value="InterPro"/>
</dbReference>
<evidence type="ECO:0000256" key="13">
    <source>
        <dbReference type="ARBA" id="ARBA00023015"/>
    </source>
</evidence>
<keyword evidence="13" id="KW-0805">Transcription regulation</keyword>
<comment type="catalytic activity">
    <reaction evidence="20">
        <text>ATP + H2O = ADP + phosphate + H(+)</text>
        <dbReference type="Rhea" id="RHEA:13065"/>
        <dbReference type="ChEBI" id="CHEBI:15377"/>
        <dbReference type="ChEBI" id="CHEBI:15378"/>
        <dbReference type="ChEBI" id="CHEBI:30616"/>
        <dbReference type="ChEBI" id="CHEBI:43474"/>
        <dbReference type="ChEBI" id="CHEBI:456216"/>
        <dbReference type="EC" id="5.6.2.3"/>
    </reaction>
</comment>
<evidence type="ECO:0000256" key="6">
    <source>
        <dbReference type="ARBA" id="ARBA00022741"/>
    </source>
</evidence>
<keyword evidence="18" id="KW-0539">Nucleus</keyword>
<keyword evidence="17" id="KW-0413">Isomerase</keyword>
<dbReference type="AlphaFoldDB" id="A0A061S9A5"/>
<evidence type="ECO:0000256" key="15">
    <source>
        <dbReference type="ARBA" id="ARBA00023163"/>
    </source>
</evidence>
<dbReference type="PANTHER" id="PTHR11472:SF1">
    <property type="entry name" value="GENERAL TRANSCRIPTION AND DNA REPAIR FACTOR IIH HELICASE SUBUNIT XPD"/>
    <property type="match status" value="1"/>
</dbReference>
<dbReference type="NCBIfam" id="TIGR00604">
    <property type="entry name" value="rad3"/>
    <property type="match status" value="1"/>
</dbReference>
<dbReference type="GO" id="GO:0051539">
    <property type="term" value="F:4 iron, 4 sulfur cluster binding"/>
    <property type="evidence" value="ECO:0007669"/>
    <property type="project" value="UniProtKB-KW"/>
</dbReference>
<dbReference type="PANTHER" id="PTHR11472">
    <property type="entry name" value="DNA REPAIR DEAD HELICASE RAD3/XP-D SUBFAMILY MEMBER"/>
    <property type="match status" value="1"/>
</dbReference>
<keyword evidence="4" id="KW-0004">4Fe-4S</keyword>
<dbReference type="PRINTS" id="PR00852">
    <property type="entry name" value="XRODRMPGMNTD"/>
</dbReference>
<dbReference type="GO" id="GO:0045951">
    <property type="term" value="P:positive regulation of mitotic recombination"/>
    <property type="evidence" value="ECO:0007669"/>
    <property type="project" value="TreeGrafter"/>
</dbReference>
<name>A0A061S9A5_9CHLO</name>
<dbReference type="GO" id="GO:0043139">
    <property type="term" value="F:5'-3' DNA helicase activity"/>
    <property type="evidence" value="ECO:0007669"/>
    <property type="project" value="UniProtKB-EC"/>
</dbReference>
<dbReference type="InterPro" id="IPR027417">
    <property type="entry name" value="P-loop_NTPase"/>
</dbReference>
<comment type="subcellular location">
    <subcellularLocation>
        <location evidence="2">Nucleus</location>
    </subcellularLocation>
</comment>
<evidence type="ECO:0000256" key="18">
    <source>
        <dbReference type="ARBA" id="ARBA00023242"/>
    </source>
</evidence>
<evidence type="ECO:0000256" key="8">
    <source>
        <dbReference type="ARBA" id="ARBA00022801"/>
    </source>
</evidence>